<accession>A0A1B0F9R5</accession>
<dbReference type="Pfam" id="PF13843">
    <property type="entry name" value="DDE_Tnp_1_7"/>
    <property type="match status" value="1"/>
</dbReference>
<dbReference type="VEuPathDB" id="VectorBase:GMOY000240"/>
<reference evidence="2" key="1">
    <citation type="submission" date="2020-05" db="UniProtKB">
        <authorList>
            <consortium name="EnsemblMetazoa"/>
        </authorList>
    </citation>
    <scope>IDENTIFICATION</scope>
    <source>
        <strain evidence="2">Yale</strain>
    </source>
</reference>
<dbReference type="Proteomes" id="UP000092444">
    <property type="component" value="Unassembled WGS sequence"/>
</dbReference>
<evidence type="ECO:0000313" key="2">
    <source>
        <dbReference type="EnsemblMetazoa" id="GMOY000240-PA"/>
    </source>
</evidence>
<organism evidence="2 3">
    <name type="scientific">Glossina morsitans morsitans</name>
    <name type="common">Savannah tsetse fly</name>
    <dbReference type="NCBI Taxonomy" id="37546"/>
    <lineage>
        <taxon>Eukaryota</taxon>
        <taxon>Metazoa</taxon>
        <taxon>Ecdysozoa</taxon>
        <taxon>Arthropoda</taxon>
        <taxon>Hexapoda</taxon>
        <taxon>Insecta</taxon>
        <taxon>Pterygota</taxon>
        <taxon>Neoptera</taxon>
        <taxon>Endopterygota</taxon>
        <taxon>Diptera</taxon>
        <taxon>Brachycera</taxon>
        <taxon>Muscomorpha</taxon>
        <taxon>Hippoboscoidea</taxon>
        <taxon>Glossinidae</taxon>
        <taxon>Glossina</taxon>
    </lineage>
</organism>
<proteinExistence type="predicted"/>
<name>A0A1B0F9R5_GLOMM</name>
<protein>
    <recommendedName>
        <fullName evidence="1">PiggyBac transposable element-derived protein domain-containing protein</fullName>
    </recommendedName>
</protein>
<sequence length="82" mass="9700">MIRRSNAQSENASEFFELFFDSTLWELIAQETNKYAEYSRHAPRELESFETEIWTRVTVLEMKAFIAILLEMGITRKPNIPL</sequence>
<keyword evidence="3" id="KW-1185">Reference proteome</keyword>
<feature type="domain" description="PiggyBac transposable element-derived protein" evidence="1">
    <location>
        <begin position="12"/>
        <end position="79"/>
    </location>
</feature>
<evidence type="ECO:0000313" key="3">
    <source>
        <dbReference type="Proteomes" id="UP000092444"/>
    </source>
</evidence>
<evidence type="ECO:0000259" key="1">
    <source>
        <dbReference type="Pfam" id="PF13843"/>
    </source>
</evidence>
<dbReference type="PANTHER" id="PTHR46599">
    <property type="entry name" value="PIGGYBAC TRANSPOSABLE ELEMENT-DERIVED PROTEIN 4"/>
    <property type="match status" value="1"/>
</dbReference>
<dbReference type="EMBL" id="CCAG010022505">
    <property type="status" value="NOT_ANNOTATED_CDS"/>
    <property type="molecule type" value="Genomic_DNA"/>
</dbReference>
<dbReference type="AlphaFoldDB" id="A0A1B0F9R5"/>
<dbReference type="InterPro" id="IPR029526">
    <property type="entry name" value="PGBD"/>
</dbReference>
<dbReference type="EnsemblMetazoa" id="GMOY000240-RA">
    <property type="protein sequence ID" value="GMOY000240-PA"/>
    <property type="gene ID" value="GMOY000240"/>
</dbReference>
<dbReference type="PANTHER" id="PTHR46599:SF3">
    <property type="entry name" value="PIGGYBAC TRANSPOSABLE ELEMENT-DERIVED PROTEIN 4"/>
    <property type="match status" value="1"/>
</dbReference>